<dbReference type="Pfam" id="PF17109">
    <property type="entry name" value="Goodbye"/>
    <property type="match status" value="1"/>
</dbReference>
<dbReference type="SUPFAM" id="SSF52540">
    <property type="entry name" value="P-loop containing nucleoside triphosphate hydrolases"/>
    <property type="match status" value="1"/>
</dbReference>
<keyword evidence="1" id="KW-0677">Repeat</keyword>
<dbReference type="InterPro" id="IPR031350">
    <property type="entry name" value="Goodbye_dom"/>
</dbReference>
<organism evidence="4 5">
    <name type="scientific">Penicillium canariense</name>
    <dbReference type="NCBI Taxonomy" id="189055"/>
    <lineage>
        <taxon>Eukaryota</taxon>
        <taxon>Fungi</taxon>
        <taxon>Dikarya</taxon>
        <taxon>Ascomycota</taxon>
        <taxon>Pezizomycotina</taxon>
        <taxon>Eurotiomycetes</taxon>
        <taxon>Eurotiomycetidae</taxon>
        <taxon>Eurotiales</taxon>
        <taxon>Aspergillaceae</taxon>
        <taxon>Penicillium</taxon>
    </lineage>
</organism>
<reference evidence="4" key="1">
    <citation type="submission" date="2022-11" db="EMBL/GenBank/DDBJ databases">
        <authorList>
            <person name="Petersen C."/>
        </authorList>
    </citation>
    <scope>NUCLEOTIDE SEQUENCE</scope>
    <source>
        <strain evidence="4">IBT 26290</strain>
    </source>
</reference>
<gene>
    <name evidence="4" type="ORF">N7482_007767</name>
</gene>
<keyword evidence="2" id="KW-0175">Coiled coil</keyword>
<comment type="caution">
    <text evidence="4">The sequence shown here is derived from an EMBL/GenBank/DDBJ whole genome shotgun (WGS) entry which is preliminary data.</text>
</comment>
<evidence type="ECO:0000313" key="4">
    <source>
        <dbReference type="EMBL" id="KAJ5160763.1"/>
    </source>
</evidence>
<feature type="coiled-coil region" evidence="2">
    <location>
        <begin position="1102"/>
        <end position="1129"/>
    </location>
</feature>
<dbReference type="RefSeq" id="XP_056542320.1">
    <property type="nucleotide sequence ID" value="XM_056689891.1"/>
</dbReference>
<keyword evidence="5" id="KW-1185">Reference proteome</keyword>
<reference evidence="4" key="2">
    <citation type="journal article" date="2023" name="IMA Fungus">
        <title>Comparative genomic study of the Penicillium genus elucidates a diverse pangenome and 15 lateral gene transfer events.</title>
        <authorList>
            <person name="Petersen C."/>
            <person name="Sorensen T."/>
            <person name="Nielsen M.R."/>
            <person name="Sondergaard T.E."/>
            <person name="Sorensen J.L."/>
            <person name="Fitzpatrick D.A."/>
            <person name="Frisvad J.C."/>
            <person name="Nielsen K.L."/>
        </authorList>
    </citation>
    <scope>NUCLEOTIDE SEQUENCE</scope>
    <source>
        <strain evidence="4">IBT 26290</strain>
    </source>
</reference>
<protein>
    <recommendedName>
        <fullName evidence="3">NACHT domain-containing protein</fullName>
    </recommendedName>
</protein>
<dbReference type="Proteomes" id="UP001149163">
    <property type="component" value="Unassembled WGS sequence"/>
</dbReference>
<dbReference type="Pfam" id="PF24883">
    <property type="entry name" value="NPHP3_N"/>
    <property type="match status" value="1"/>
</dbReference>
<dbReference type="PANTHER" id="PTHR10039">
    <property type="entry name" value="AMELOGENIN"/>
    <property type="match status" value="1"/>
</dbReference>
<evidence type="ECO:0000259" key="3">
    <source>
        <dbReference type="PROSITE" id="PS50837"/>
    </source>
</evidence>
<evidence type="ECO:0000256" key="2">
    <source>
        <dbReference type="SAM" id="Coils"/>
    </source>
</evidence>
<dbReference type="Gene3D" id="1.25.40.10">
    <property type="entry name" value="Tetratricopeptide repeat domain"/>
    <property type="match status" value="1"/>
</dbReference>
<dbReference type="PROSITE" id="PS50837">
    <property type="entry name" value="NACHT"/>
    <property type="match status" value="1"/>
</dbReference>
<dbReference type="InterPro" id="IPR007111">
    <property type="entry name" value="NACHT_NTPase"/>
</dbReference>
<dbReference type="OrthoDB" id="2913095at2759"/>
<evidence type="ECO:0000256" key="1">
    <source>
        <dbReference type="ARBA" id="ARBA00022737"/>
    </source>
</evidence>
<dbReference type="PANTHER" id="PTHR10039:SF17">
    <property type="entry name" value="FUNGAL STAND N-TERMINAL GOODBYE DOMAIN-CONTAINING PROTEIN-RELATED"/>
    <property type="match status" value="1"/>
</dbReference>
<dbReference type="InterPro" id="IPR027417">
    <property type="entry name" value="P-loop_NTPase"/>
</dbReference>
<dbReference type="EMBL" id="JAPQKN010000004">
    <property type="protein sequence ID" value="KAJ5160763.1"/>
    <property type="molecule type" value="Genomic_DNA"/>
</dbReference>
<proteinExistence type="predicted"/>
<dbReference type="Gene3D" id="3.40.50.300">
    <property type="entry name" value="P-loop containing nucleotide triphosphate hydrolases"/>
    <property type="match status" value="1"/>
</dbReference>
<dbReference type="SUPFAM" id="SSF48452">
    <property type="entry name" value="TPR-like"/>
    <property type="match status" value="1"/>
</dbReference>
<feature type="domain" description="NACHT" evidence="3">
    <location>
        <begin position="309"/>
        <end position="448"/>
    </location>
</feature>
<accession>A0A9W9HXI1</accession>
<dbReference type="InterPro" id="IPR056884">
    <property type="entry name" value="NPHP3-like_N"/>
</dbReference>
<name>A0A9W9HXI1_9EURO</name>
<evidence type="ECO:0000313" key="5">
    <source>
        <dbReference type="Proteomes" id="UP001149163"/>
    </source>
</evidence>
<dbReference type="InterPro" id="IPR011990">
    <property type="entry name" value="TPR-like_helical_dom_sf"/>
</dbReference>
<sequence length="1418" mass="161807">MADLTGSDDYNLQGAWDTVCQSFAKTTTVDLTITPRYTIDQVLDQIRQRQDDDEQRNVKYKVAKDVISKTLSCIEVLGGIVAQGASMVFGPSELCFNAVLYLIQTGAKFKGIFSSIAELFKRISDVLERCKIYLRMLPEAVDISLRRIINDELLCFVAVCALSMKVLKGHKILIALKVFAFNTDEGVSEQLARLAELVERESQMRGTLGFESQKNSEKNIVETRDGTKKINAGVDKLLENQRKTEEENKENKQLHDVDTCLDSPSETFAKMRGKYRDLRGKIVDGSGQWLRNDPMYTGWASCEVESPLDVLCISGGEGYGKSYLFTTIIRDLQERDSEVTDNLSRTSIGYYFFEQGSPTRGTAHHDPVYRKELASSAKSMESNQITELWDVLFAKSYKSDSTFFILLDGAERIVRENLKQLLNVLADLQKISDTRYRFRIRILFSARSETVEQITNHLNKGASTIDVASKNKDDIEMFINDRLRSMDILSSGSTQVEALKREILEGLLKEGHGDFVNVGLLLNQIGDKQRPGEIRDVLSRSGEKRSSTIAREIKRLNETLSDDDISDLNELLLWVMNARSSLMLYELEAVLYVKNGELSLRSLENEISGRFSALFCIEGEIDLKTKSMPPTAIISLVSNSIEEYFRPKSPSEEAEADHGQHEWNTTGDVLASEVKIVRRFLDLVCDPNLFKKFEFDAFFERKLTKKTARLGVDTDTAHMQILMACLKAISEKTDGSSPLVDYATFYFEEHLRLIDLSLIQPQSKAVVGPQLVKMFTDEEIFISWWTEDRLWMRRSWLYEDDCVDVVLKWLQDSAVTKKLPENDRAWVKSLSSKSKPDADLLEHIAKFVAHKWLQTSDWDVKELFYWVNAYSNKIASRKDSNVKRETEDQEPKKIPASRIHEVAEWGRQCLGLDSLGYEETRNVARTLRSFEKLDDAVETFKRASSLEEDNWFARWGLAETYKLQGKYALAVETQEAVQASVESGKSKLGNAGNYLHKINRDLALYHKEAGNAEKALDIYESILQEYPDDYQSALAMTLVLHDKGGYTQLIEFLERLKRSKDEVTGLDRRTQIFHEYYWNDDYHGTIAAAGKLLNGSGITTLKDSYRTAVDAAEEKVQLAKDQLNREEEMCAKETMAMLMHHCARFFYNNYTCAEEKEMALSMRVRIIQLDENEMSWYLGRAKLYATWDLSGLYFEKALQAGQGTELAAKYIDDLEHLATLKSDATLTDQTREKYPRQLLARYYARCGNMDKAKNMIRPFVKFSIDLLSDDDPSNDWQGFQGLATHFMFAGQDDNSLAAWSLLIPNQEDEDTDATTELGGPIANHCDGRCRTIWTYANDMYICRECADVQFDEGCLRKLREGTLVRQVCSKSHEMLHVPEYDEEKVKKIGKGNVMVGQEVMPVEDWIQKIKQDWGLSTE</sequence>
<dbReference type="GeneID" id="81429067"/>